<dbReference type="RefSeq" id="WP_190968781.1">
    <property type="nucleotide sequence ID" value="NZ_JACJTB010000022.1"/>
</dbReference>
<proteinExistence type="predicted"/>
<reference evidence="1 2" key="1">
    <citation type="journal article" date="2020" name="ISME J.">
        <title>Comparative genomics reveals insights into cyanobacterial evolution and habitat adaptation.</title>
        <authorList>
            <person name="Chen M.Y."/>
            <person name="Teng W.K."/>
            <person name="Zhao L."/>
            <person name="Hu C.X."/>
            <person name="Zhou Y.K."/>
            <person name="Han B.P."/>
            <person name="Song L.R."/>
            <person name="Shu W.S."/>
        </authorList>
    </citation>
    <scope>NUCLEOTIDE SEQUENCE [LARGE SCALE GENOMIC DNA]</scope>
    <source>
        <strain evidence="1 2">FACHB-130</strain>
    </source>
</reference>
<dbReference type="EMBL" id="JACJTB010000022">
    <property type="protein sequence ID" value="MBD2596018.1"/>
    <property type="molecule type" value="Genomic_DNA"/>
</dbReference>
<protein>
    <submittedName>
        <fullName evidence="1">Uncharacterized protein</fullName>
    </submittedName>
</protein>
<keyword evidence="2" id="KW-1185">Reference proteome</keyword>
<dbReference type="Proteomes" id="UP000603457">
    <property type="component" value="Unassembled WGS sequence"/>
</dbReference>
<name>A0ABR8FX99_9NOSO</name>
<gene>
    <name evidence="1" type="ORF">H6G74_17045</name>
</gene>
<evidence type="ECO:0000313" key="2">
    <source>
        <dbReference type="Proteomes" id="UP000603457"/>
    </source>
</evidence>
<comment type="caution">
    <text evidence="1">The sequence shown here is derived from an EMBL/GenBank/DDBJ whole genome shotgun (WGS) entry which is preliminary data.</text>
</comment>
<organism evidence="1 2">
    <name type="scientific">Nostoc spongiaeforme FACHB-130</name>
    <dbReference type="NCBI Taxonomy" id="1357510"/>
    <lineage>
        <taxon>Bacteria</taxon>
        <taxon>Bacillati</taxon>
        <taxon>Cyanobacteriota</taxon>
        <taxon>Cyanophyceae</taxon>
        <taxon>Nostocales</taxon>
        <taxon>Nostocaceae</taxon>
        <taxon>Nostoc</taxon>
    </lineage>
</organism>
<accession>A0ABR8FX99</accession>
<evidence type="ECO:0000313" key="1">
    <source>
        <dbReference type="EMBL" id="MBD2596018.1"/>
    </source>
</evidence>
<sequence length="59" mass="6375">MKITGAIGNCDLCSNEDVNPSGGDRSPLASRRTKLIGLRTPAQLILAQPLHYSYSQAKF</sequence>